<evidence type="ECO:0000313" key="1">
    <source>
        <dbReference type="EMBL" id="TEY75115.1"/>
    </source>
</evidence>
<proteinExistence type="predicted"/>
<gene>
    <name evidence="1" type="ORF">BOTCAL_0065g00160</name>
</gene>
<protein>
    <recommendedName>
        <fullName evidence="3">Heterokaryon incompatibility domain-containing protein</fullName>
    </recommendedName>
</protein>
<dbReference type="PANTHER" id="PTHR33112:SF16">
    <property type="entry name" value="HETEROKARYON INCOMPATIBILITY DOMAIN-CONTAINING PROTEIN"/>
    <property type="match status" value="1"/>
</dbReference>
<comment type="caution">
    <text evidence="1">The sequence shown here is derived from an EMBL/GenBank/DDBJ whole genome shotgun (WGS) entry which is preliminary data.</text>
</comment>
<keyword evidence="2" id="KW-1185">Reference proteome</keyword>
<reference evidence="1 2" key="1">
    <citation type="submission" date="2017-11" db="EMBL/GenBank/DDBJ databases">
        <title>Comparative genomics of Botrytis spp.</title>
        <authorList>
            <person name="Valero-Jimenez C.A."/>
            <person name="Tapia P."/>
            <person name="Veloso J."/>
            <person name="Silva-Moreno E."/>
            <person name="Staats M."/>
            <person name="Valdes J.H."/>
            <person name="Van Kan J.A.L."/>
        </authorList>
    </citation>
    <scope>NUCLEOTIDE SEQUENCE [LARGE SCALE GENOMIC DNA]</scope>
    <source>
        <strain evidence="1 2">MUCL2830</strain>
    </source>
</reference>
<accession>A0A4Y8D9E6</accession>
<dbReference type="EMBL" id="PHWZ01000065">
    <property type="protein sequence ID" value="TEY75115.1"/>
    <property type="molecule type" value="Genomic_DNA"/>
</dbReference>
<sequence length="395" mass="45242">MIRDRTLGMDFVLDCRHDVFLQKSFPRSISFYPAYNCPDSAEIKCKCSTSIYFHHRSNCAGARPPSQLTSEGFYGLDEVVASDCWHHFVTLFSSFKFRHSSDYLLAASSMAHRFSSYFLLPNSYVGQRYLAGLWVRNLPSDLCWWVKVIEGHCVPSRAEPYRAPTWSWASVDFDGESPCSPVVYHSNFGRKFEQSENFRIRRAETQLATSEVGKYTYGSVCGGLLRIKGILIAAQIFIHPYLEADARHTIQFLEADALDDDYDPCFWPNVYLDVQGSFKPTTSEHFPAVNVLDLPIARDLEDKEALVSVDVVEDHVQKDYLYSNTKVWICMVGNIVNGGLCALILKECEKGNFRRFERVGYLHNRVRAFGFQSHGWHNNFMRRVERAGQIAVEIL</sequence>
<name>A0A4Y8D9E6_9HELO</name>
<evidence type="ECO:0008006" key="3">
    <source>
        <dbReference type="Google" id="ProtNLM"/>
    </source>
</evidence>
<dbReference type="Proteomes" id="UP000297299">
    <property type="component" value="Unassembled WGS sequence"/>
</dbReference>
<dbReference type="OrthoDB" id="8300194at2759"/>
<dbReference type="PANTHER" id="PTHR33112">
    <property type="entry name" value="DOMAIN PROTEIN, PUTATIVE-RELATED"/>
    <property type="match status" value="1"/>
</dbReference>
<evidence type="ECO:0000313" key="2">
    <source>
        <dbReference type="Proteomes" id="UP000297299"/>
    </source>
</evidence>
<organism evidence="1 2">
    <name type="scientific">Botryotinia calthae</name>
    <dbReference type="NCBI Taxonomy" id="38488"/>
    <lineage>
        <taxon>Eukaryota</taxon>
        <taxon>Fungi</taxon>
        <taxon>Dikarya</taxon>
        <taxon>Ascomycota</taxon>
        <taxon>Pezizomycotina</taxon>
        <taxon>Leotiomycetes</taxon>
        <taxon>Helotiales</taxon>
        <taxon>Sclerotiniaceae</taxon>
        <taxon>Botryotinia</taxon>
    </lineage>
</organism>
<dbReference type="AlphaFoldDB" id="A0A4Y8D9E6"/>